<organism evidence="6 7">
    <name type="scientific">Riemerella anatipestifer</name>
    <name type="common">Moraxella anatipestifer</name>
    <dbReference type="NCBI Taxonomy" id="34085"/>
    <lineage>
        <taxon>Bacteria</taxon>
        <taxon>Pseudomonadati</taxon>
        <taxon>Bacteroidota</taxon>
        <taxon>Flavobacteriia</taxon>
        <taxon>Flavobacteriales</taxon>
        <taxon>Weeksellaceae</taxon>
        <taxon>Riemerella</taxon>
    </lineage>
</organism>
<dbReference type="AlphaFoldDB" id="A0A1S7DR52"/>
<dbReference type="GO" id="GO:0015086">
    <property type="term" value="F:cadmium ion transmembrane transporter activity"/>
    <property type="evidence" value="ECO:0007669"/>
    <property type="project" value="TreeGrafter"/>
</dbReference>
<dbReference type="GO" id="GO:0005886">
    <property type="term" value="C:plasma membrane"/>
    <property type="evidence" value="ECO:0007669"/>
    <property type="project" value="UniProtKB-SubCell"/>
</dbReference>
<sequence>MMKKYFKDRMWKKERSGNSLSESFSSIEVPKDVGFWKKFLAFVGPGLMVAVGYMDPGNWATGIAGGAKFGYTLLSVILISNLFAMLLQHLSLKLGIVAERDLAQACRDSYSRPVNFLLWIFAEIAIAATDLAEVIGAAIALNLLFGIPLTIGIAITVVDVFVILMLQAKGFRWLESVVGGLIAIIFFCFLYEIVVSNPEWFPILKGLVPQKEIVFNPSMLYIAIGILGATVMPHNLYLHSSIVQTRNYSRDDKGKREAIKFATLDSNISLLLAFFINAAILIVSSAAFHHAGYQDVADITDAHQLLSPILGTSLASIVFAIALLASGQNSTLTGTLAGQIVMEGFLNIKLKPWLRRLITRLIAVIPALIVAIIYGEKGTTDLLILSQVILSLQLSFAVVPLVMLTNNKLKMGAFANQGFLKYTAIIISFIIIVLNIYLVYTEIG</sequence>
<dbReference type="GO" id="GO:0046872">
    <property type="term" value="F:metal ion binding"/>
    <property type="evidence" value="ECO:0007669"/>
    <property type="project" value="UniProtKB-UniRule"/>
</dbReference>
<accession>A0A1S7DR52</accession>
<evidence type="ECO:0000256" key="5">
    <source>
        <dbReference type="HAMAP-Rule" id="MF_00221"/>
    </source>
</evidence>
<evidence type="ECO:0000313" key="6">
    <source>
        <dbReference type="EMBL" id="AQY21521.1"/>
    </source>
</evidence>
<feature type="transmembrane region" description="Helical" evidence="5">
    <location>
        <begin position="305"/>
        <end position="325"/>
    </location>
</feature>
<dbReference type="Proteomes" id="UP000189883">
    <property type="component" value="Chromosome"/>
</dbReference>
<feature type="transmembrane region" description="Helical" evidence="5">
    <location>
        <begin position="270"/>
        <end position="293"/>
    </location>
</feature>
<dbReference type="InterPro" id="IPR001046">
    <property type="entry name" value="NRAMP_fam"/>
</dbReference>
<evidence type="ECO:0000256" key="3">
    <source>
        <dbReference type="ARBA" id="ARBA00022989"/>
    </source>
</evidence>
<feature type="transmembrane region" description="Helical" evidence="5">
    <location>
        <begin position="145"/>
        <end position="166"/>
    </location>
</feature>
<dbReference type="GO" id="GO:0015293">
    <property type="term" value="F:symporter activity"/>
    <property type="evidence" value="ECO:0007669"/>
    <property type="project" value="UniProtKB-UniRule"/>
</dbReference>
<dbReference type="EMBL" id="CP011859">
    <property type="protein sequence ID" value="AQY21521.1"/>
    <property type="molecule type" value="Genomic_DNA"/>
</dbReference>
<dbReference type="GO" id="GO:0034755">
    <property type="term" value="P:iron ion transmembrane transport"/>
    <property type="evidence" value="ECO:0007669"/>
    <property type="project" value="TreeGrafter"/>
</dbReference>
<keyword evidence="5" id="KW-0406">Ion transport</keyword>
<comment type="subcellular location">
    <subcellularLocation>
        <location evidence="5">Cell membrane</location>
        <topology evidence="5">Multi-pass membrane protein</topology>
    </subcellularLocation>
    <subcellularLocation>
        <location evidence="1">Membrane</location>
        <topology evidence="1">Multi-pass membrane protein</topology>
    </subcellularLocation>
</comment>
<evidence type="ECO:0000313" key="7">
    <source>
        <dbReference type="Proteomes" id="UP000189883"/>
    </source>
</evidence>
<keyword evidence="2 5" id="KW-0812">Transmembrane</keyword>
<feature type="transmembrane region" description="Helical" evidence="5">
    <location>
        <begin position="173"/>
        <end position="194"/>
    </location>
</feature>
<gene>
    <name evidence="5 6" type="primary">mntH</name>
    <name evidence="6" type="ORF">AB406_0563</name>
</gene>
<feature type="transmembrane region" description="Helical" evidence="5">
    <location>
        <begin position="35"/>
        <end position="54"/>
    </location>
</feature>
<protein>
    <recommendedName>
        <fullName evidence="5">Divalent metal cation transporter MntH</fullName>
    </recommendedName>
</protein>
<feature type="transmembrane region" description="Helical" evidence="5">
    <location>
        <begin position="357"/>
        <end position="376"/>
    </location>
</feature>
<proteinExistence type="inferred from homology"/>
<feature type="transmembrane region" description="Helical" evidence="5">
    <location>
        <begin position="382"/>
        <end position="407"/>
    </location>
</feature>
<reference evidence="6 7" key="1">
    <citation type="submission" date="2015-06" db="EMBL/GenBank/DDBJ databases">
        <title>R. anatipestifer strain HXb2 is the most virulent strain so far, and the genome sequence would help us uncover the pathogenesis.</title>
        <authorList>
            <person name="Hu Q."/>
            <person name="Qi J."/>
            <person name="Bo H."/>
            <person name="Liu G."/>
            <person name="Tao M."/>
            <person name="Ding Y."/>
            <person name="Xue Y."/>
        </authorList>
    </citation>
    <scope>NUCLEOTIDE SEQUENCE [LARGE SCALE GENOMIC DNA]</scope>
    <source>
        <strain evidence="6 7">HXb2</strain>
    </source>
</reference>
<dbReference type="NCBIfam" id="NF001923">
    <property type="entry name" value="PRK00701.1"/>
    <property type="match status" value="1"/>
</dbReference>
<feature type="transmembrane region" description="Helical" evidence="5">
    <location>
        <begin position="419"/>
        <end position="440"/>
    </location>
</feature>
<dbReference type="NCBIfam" id="NF037982">
    <property type="entry name" value="Nramp_1"/>
    <property type="match status" value="1"/>
</dbReference>
<dbReference type="PANTHER" id="PTHR11706:SF101">
    <property type="entry name" value="MANGANESE TRANSPORTER SMF1"/>
    <property type="match status" value="1"/>
</dbReference>
<comment type="function">
    <text evidence="5">H(+)-stimulated, divalent metal cation uptake system.</text>
</comment>
<keyword evidence="5" id="KW-0813">Transport</keyword>
<dbReference type="GO" id="GO:0005384">
    <property type="term" value="F:manganese ion transmembrane transporter activity"/>
    <property type="evidence" value="ECO:0007669"/>
    <property type="project" value="TreeGrafter"/>
</dbReference>
<keyword evidence="5" id="KW-1003">Cell membrane</keyword>
<dbReference type="PANTHER" id="PTHR11706">
    <property type="entry name" value="SOLUTE CARRIER PROTEIN FAMILY 11 MEMBER"/>
    <property type="match status" value="1"/>
</dbReference>
<name>A0A1S7DR52_RIEAN</name>
<feature type="transmembrane region" description="Helical" evidence="5">
    <location>
        <begin position="69"/>
        <end position="87"/>
    </location>
</feature>
<dbReference type="PRINTS" id="PR00447">
    <property type="entry name" value="NATRESASSCMP"/>
</dbReference>
<feature type="transmembrane region" description="Helical" evidence="5">
    <location>
        <begin position="116"/>
        <end position="139"/>
    </location>
</feature>
<keyword evidence="5" id="KW-0769">Symport</keyword>
<evidence type="ECO:0000256" key="2">
    <source>
        <dbReference type="ARBA" id="ARBA00022692"/>
    </source>
</evidence>
<evidence type="ECO:0000256" key="1">
    <source>
        <dbReference type="ARBA" id="ARBA00004141"/>
    </source>
</evidence>
<dbReference type="Pfam" id="PF01566">
    <property type="entry name" value="Nramp"/>
    <property type="match status" value="1"/>
</dbReference>
<keyword evidence="3 5" id="KW-1133">Transmembrane helix</keyword>
<dbReference type="NCBIfam" id="TIGR01197">
    <property type="entry name" value="nramp"/>
    <property type="match status" value="1"/>
</dbReference>
<comment type="similarity">
    <text evidence="5">Belongs to the NRAMP family.</text>
</comment>
<feature type="transmembrane region" description="Helical" evidence="5">
    <location>
        <begin position="214"/>
        <end position="238"/>
    </location>
</feature>
<evidence type="ECO:0000256" key="4">
    <source>
        <dbReference type="ARBA" id="ARBA00023136"/>
    </source>
</evidence>
<dbReference type="HAMAP" id="MF_00221">
    <property type="entry name" value="NRAMP"/>
    <property type="match status" value="1"/>
</dbReference>
<keyword evidence="4 5" id="KW-0472">Membrane</keyword>